<sequence>MDRDLLRQSLNCHGSSLLSLLRSEQQDNPHFRSLLGSAADPARGPPPQQAFQGRGRSSGCRS</sequence>
<evidence type="ECO:0000256" key="1">
    <source>
        <dbReference type="SAM" id="MobiDB-lite"/>
    </source>
</evidence>
<dbReference type="Proteomes" id="UP001266305">
    <property type="component" value="Unassembled WGS sequence"/>
</dbReference>
<proteinExistence type="predicted"/>
<dbReference type="EMBL" id="JASSZA010000016">
    <property type="protein sequence ID" value="KAK2090754.1"/>
    <property type="molecule type" value="Genomic_DNA"/>
</dbReference>
<organism evidence="2 3">
    <name type="scientific">Saguinus oedipus</name>
    <name type="common">Cotton-top tamarin</name>
    <name type="synonym">Oedipomidas oedipus</name>
    <dbReference type="NCBI Taxonomy" id="9490"/>
    <lineage>
        <taxon>Eukaryota</taxon>
        <taxon>Metazoa</taxon>
        <taxon>Chordata</taxon>
        <taxon>Craniata</taxon>
        <taxon>Vertebrata</taxon>
        <taxon>Euteleostomi</taxon>
        <taxon>Mammalia</taxon>
        <taxon>Eutheria</taxon>
        <taxon>Euarchontoglires</taxon>
        <taxon>Primates</taxon>
        <taxon>Haplorrhini</taxon>
        <taxon>Platyrrhini</taxon>
        <taxon>Cebidae</taxon>
        <taxon>Callitrichinae</taxon>
        <taxon>Saguinus</taxon>
    </lineage>
</organism>
<feature type="region of interest" description="Disordered" evidence="1">
    <location>
        <begin position="28"/>
        <end position="62"/>
    </location>
</feature>
<evidence type="ECO:0000313" key="3">
    <source>
        <dbReference type="Proteomes" id="UP001266305"/>
    </source>
</evidence>
<comment type="caution">
    <text evidence="2">The sequence shown here is derived from an EMBL/GenBank/DDBJ whole genome shotgun (WGS) entry which is preliminary data.</text>
</comment>
<accession>A0ABQ9U117</accession>
<evidence type="ECO:0000313" key="2">
    <source>
        <dbReference type="EMBL" id="KAK2090754.1"/>
    </source>
</evidence>
<gene>
    <name evidence="2" type="primary">TTC14_1</name>
    <name evidence="2" type="ORF">P7K49_030038</name>
</gene>
<reference evidence="2 3" key="1">
    <citation type="submission" date="2023-05" db="EMBL/GenBank/DDBJ databases">
        <title>B98-5 Cell Line De Novo Hybrid Assembly: An Optical Mapping Approach.</title>
        <authorList>
            <person name="Kananen K."/>
            <person name="Auerbach J.A."/>
            <person name="Kautto E."/>
            <person name="Blachly J.S."/>
        </authorList>
    </citation>
    <scope>NUCLEOTIDE SEQUENCE [LARGE SCALE GENOMIC DNA]</scope>
    <source>
        <strain evidence="2">B95-8</strain>
        <tissue evidence="2">Cell line</tissue>
    </source>
</reference>
<name>A0ABQ9U117_SAGOE</name>
<keyword evidence="3" id="KW-1185">Reference proteome</keyword>
<protein>
    <submittedName>
        <fullName evidence="2">Tetratricopeptide repeat protein 14</fullName>
    </submittedName>
</protein>